<name>D7CNW6_SYNLT</name>
<sequence>MDNRREKLNQAVTELLEMPRDLVMDLPKLTVIGQEELYLDNHKGIMSFDGNLVRINLPRGFIEIEGSNLEIKTILPDELSICGLIRAIKYFQ</sequence>
<reference evidence="1 2" key="2">
    <citation type="journal article" date="2010" name="Stand. Genomic Sci.">
        <title>Complete genome sequence of Syntrophothermus lipocalidus type strain (TGB-C1).</title>
        <authorList>
            <person name="Djao O.D."/>
            <person name="Zhang X."/>
            <person name="Lucas S."/>
            <person name="Lapidus A."/>
            <person name="Del Rio T.G."/>
            <person name="Nolan M."/>
            <person name="Tice H."/>
            <person name="Cheng J.F."/>
            <person name="Han C."/>
            <person name="Tapia R."/>
            <person name="Goodwin L."/>
            <person name="Pitluck S."/>
            <person name="Liolios K."/>
            <person name="Ivanova N."/>
            <person name="Mavromatis K."/>
            <person name="Mikhailova N."/>
            <person name="Ovchinnikova G."/>
            <person name="Pati A."/>
            <person name="Brambilla E."/>
            <person name="Chen A."/>
            <person name="Palaniappan K."/>
            <person name="Land M."/>
            <person name="Hauser L."/>
            <person name="Chang Y.J."/>
            <person name="Jeffries C.D."/>
            <person name="Rohde M."/>
            <person name="Sikorski J."/>
            <person name="Spring S."/>
            <person name="Goker M."/>
            <person name="Detter J.C."/>
            <person name="Woyke T."/>
            <person name="Bristow J."/>
            <person name="Eisen J.A."/>
            <person name="Markowitz V."/>
            <person name="Hugenholtz P."/>
            <person name="Kyrpides N.C."/>
            <person name="Klenk H.P."/>
        </authorList>
    </citation>
    <scope>NUCLEOTIDE SEQUENCE [LARGE SCALE GENOMIC DNA]</scope>
    <source>
        <strain evidence="2">DSM 12680 / TGB-C1</strain>
    </source>
</reference>
<dbReference type="HOGENOM" id="CLU_161222_2_1_9"/>
<dbReference type="OrthoDB" id="2989236at2"/>
<dbReference type="InterPro" id="IPR022476">
    <property type="entry name" value="Spore_YabP/YqfC"/>
</dbReference>
<dbReference type="Proteomes" id="UP000000378">
    <property type="component" value="Chromosome"/>
</dbReference>
<dbReference type="STRING" id="643648.Slip_1642"/>
<dbReference type="AlphaFoldDB" id="D7CNW6"/>
<dbReference type="eggNOG" id="ENOG5032ZA5">
    <property type="taxonomic scope" value="Bacteria"/>
</dbReference>
<dbReference type="KEGG" id="slp:Slip_1642"/>
<keyword evidence="2" id="KW-1185">Reference proteome</keyword>
<dbReference type="InterPro" id="IPR038705">
    <property type="entry name" value="YabP_sf"/>
</dbReference>
<dbReference type="RefSeq" id="WP_013175803.1">
    <property type="nucleotide sequence ID" value="NC_014220.1"/>
</dbReference>
<protein>
    <submittedName>
        <fullName evidence="1">Sporulation protein YqfC</fullName>
    </submittedName>
</protein>
<dbReference type="Gene3D" id="2.60.40.2000">
    <property type="match status" value="1"/>
</dbReference>
<evidence type="ECO:0000313" key="2">
    <source>
        <dbReference type="Proteomes" id="UP000000378"/>
    </source>
</evidence>
<gene>
    <name evidence="1" type="ordered locus">Slip_1642</name>
</gene>
<dbReference type="EMBL" id="CP002048">
    <property type="protein sequence ID" value="ADI02401.1"/>
    <property type="molecule type" value="Genomic_DNA"/>
</dbReference>
<organism evidence="1 2">
    <name type="scientific">Syntrophothermus lipocalidus (strain DSM 12680 / TGB-C1)</name>
    <dbReference type="NCBI Taxonomy" id="643648"/>
    <lineage>
        <taxon>Bacteria</taxon>
        <taxon>Bacillati</taxon>
        <taxon>Bacillota</taxon>
        <taxon>Clostridia</taxon>
        <taxon>Eubacteriales</taxon>
        <taxon>Syntrophomonadaceae</taxon>
        <taxon>Syntrophothermus</taxon>
    </lineage>
</organism>
<dbReference type="Pfam" id="PF07873">
    <property type="entry name" value="YabP"/>
    <property type="match status" value="1"/>
</dbReference>
<reference evidence="2" key="1">
    <citation type="journal article" date="2010" name="Stand. Genomic Sci.">
        <title>Complete genome sequence of Syntrophothermus lipocalidus type strain (TGB-C1T).</title>
        <authorList>
            <consortium name="US DOE Joint Genome Institute (JGI-PGF)"/>
            <person name="Djao O."/>
            <person name="Zhang X."/>
            <person name="Lucas S."/>
            <person name="Lapidus A."/>
            <person name="Glavina Del Rio T."/>
            <person name="Nolan M."/>
            <person name="Tice H."/>
            <person name="Cheng J."/>
            <person name="Han C."/>
            <person name="Tapia R."/>
            <person name="Goodwin L."/>
            <person name="Pitluck S."/>
            <person name="Liolios K."/>
            <person name="Ivanova N."/>
            <person name="Mavromatis K."/>
            <person name="Mikhailova N."/>
            <person name="Ovchinnikova G."/>
            <person name="Pati A."/>
            <person name="Brambilla E."/>
            <person name="Chen A."/>
            <person name="Palaniappan K."/>
            <person name="Land M."/>
            <person name="Hauser L."/>
            <person name="Chang Y."/>
            <person name="Jeffries C."/>
            <person name="Rohde M."/>
            <person name="Sikorski J."/>
            <person name="Spring S."/>
            <person name="Goker M."/>
            <person name="Detter J."/>
            <person name="Woyke T."/>
            <person name="Bristow J."/>
            <person name="Eisen J."/>
            <person name="Markowitz V."/>
            <person name="Hugenholtz P."/>
            <person name="Kyrpides N."/>
            <person name="Klenk H."/>
        </authorList>
    </citation>
    <scope>NUCLEOTIDE SEQUENCE [LARGE SCALE GENOMIC DNA]</scope>
    <source>
        <strain evidence="2">DSM 12680 / TGB-C1</strain>
    </source>
</reference>
<proteinExistence type="predicted"/>
<accession>D7CNW6</accession>
<dbReference type="InterPro" id="IPR022477">
    <property type="entry name" value="Spore_YqfC"/>
</dbReference>
<evidence type="ECO:0000313" key="1">
    <source>
        <dbReference type="EMBL" id="ADI02401.1"/>
    </source>
</evidence>
<dbReference type="NCBIfam" id="TIGR02856">
    <property type="entry name" value="spore_yqfC"/>
    <property type="match status" value="1"/>
</dbReference>